<dbReference type="EMBL" id="JAATLK010000001">
    <property type="protein sequence ID" value="NIZ46370.1"/>
    <property type="molecule type" value="Genomic_DNA"/>
</dbReference>
<feature type="transmembrane region" description="Helical" evidence="1">
    <location>
        <begin position="12"/>
        <end position="32"/>
    </location>
</feature>
<comment type="caution">
    <text evidence="2">The sequence shown here is derived from an EMBL/GenBank/DDBJ whole genome shotgun (WGS) entry which is preliminary data.</text>
</comment>
<dbReference type="Proteomes" id="UP000752013">
    <property type="component" value="Unassembled WGS sequence"/>
</dbReference>
<dbReference type="Gene3D" id="3.40.630.30">
    <property type="match status" value="1"/>
</dbReference>
<dbReference type="AlphaFoldDB" id="A0A968GAL2"/>
<evidence type="ECO:0008006" key="4">
    <source>
        <dbReference type="Google" id="ProtNLM"/>
    </source>
</evidence>
<evidence type="ECO:0000313" key="3">
    <source>
        <dbReference type="Proteomes" id="UP000752013"/>
    </source>
</evidence>
<sequence length="157" mass="17883">MCISIVEFTLFINPSACFFTLAMLLSTIMLLLRTYHDDDFPAVIELFEDQQVTNEEDDLIRLKSLFHNNYALVCEELGSIVGFALFFCDQGHIFDLRTTANNAEEIIYILLSRIEEKANELNLSQITININMNHANTFTTIGFTPSSSGQFLMKKIP</sequence>
<dbReference type="RefSeq" id="WP_167702840.1">
    <property type="nucleotide sequence ID" value="NZ_JAATLK010000001.1"/>
</dbReference>
<gene>
    <name evidence="2" type="ORF">HCT46_00310</name>
</gene>
<proteinExistence type="predicted"/>
<evidence type="ECO:0000313" key="2">
    <source>
        <dbReference type="EMBL" id="NIZ46370.1"/>
    </source>
</evidence>
<reference evidence="2" key="1">
    <citation type="submission" date="2020-03" db="EMBL/GenBank/DDBJ databases">
        <title>Spirochaetal bacteria isolated from arthropods constitute a novel genus Entomospira genus novum within the order Spirochaetales.</title>
        <authorList>
            <person name="Grana-Miraglia L."/>
            <person name="Sikutova S."/>
            <person name="Fingerle V."/>
            <person name="Sing A."/>
            <person name="Castillo-Ramirez S."/>
            <person name="Margos G."/>
            <person name="Rudolf I."/>
        </authorList>
    </citation>
    <scope>NUCLEOTIDE SEQUENCE</scope>
    <source>
        <strain evidence="2">BR208</strain>
    </source>
</reference>
<keyword evidence="1" id="KW-0472">Membrane</keyword>
<dbReference type="InterPro" id="IPR016181">
    <property type="entry name" value="Acyl_CoA_acyltransferase"/>
</dbReference>
<keyword evidence="1" id="KW-0812">Transmembrane</keyword>
<organism evidence="2 3">
    <name type="scientific">Entomospira nematocerorum</name>
    <dbReference type="NCBI Taxonomy" id="2719987"/>
    <lineage>
        <taxon>Bacteria</taxon>
        <taxon>Pseudomonadati</taxon>
        <taxon>Spirochaetota</taxon>
        <taxon>Spirochaetia</taxon>
        <taxon>Spirochaetales</taxon>
        <taxon>Spirochaetaceae</taxon>
        <taxon>Entomospira</taxon>
    </lineage>
</organism>
<accession>A0A968GAL2</accession>
<name>A0A968GAL2_9SPIO</name>
<evidence type="ECO:0000256" key="1">
    <source>
        <dbReference type="SAM" id="Phobius"/>
    </source>
</evidence>
<keyword evidence="1" id="KW-1133">Transmembrane helix</keyword>
<dbReference type="SUPFAM" id="SSF55729">
    <property type="entry name" value="Acyl-CoA N-acyltransferases (Nat)"/>
    <property type="match status" value="1"/>
</dbReference>
<protein>
    <recommendedName>
        <fullName evidence="4">N-acetyltransferase domain-containing protein</fullName>
    </recommendedName>
</protein>
<keyword evidence="3" id="KW-1185">Reference proteome</keyword>